<feature type="region of interest" description="Disordered" evidence="1">
    <location>
        <begin position="1"/>
        <end position="46"/>
    </location>
</feature>
<sequence>MTNTTSSTDASTVAEQPMSKNPSDDNDQEGSNGLPGNTESNPEGELEVLLEGAATILSENGFAVSDTDVQWFSDELWGFIWLSGEHGKPRDARQEAAKKLLESHVETTDTDLPTSVNMSCGTAGDSAVAVWI</sequence>
<gene>
    <name evidence="2" type="ORF">C435_22069</name>
</gene>
<feature type="compositionally biased region" description="Polar residues" evidence="1">
    <location>
        <begin position="1"/>
        <end position="21"/>
    </location>
</feature>
<reference evidence="2 3" key="1">
    <citation type="journal article" date="2014" name="PLoS Genet.">
        <title>Phylogenetically driven sequencing of extremely halophilic archaea reveals strategies for static and dynamic osmo-response.</title>
        <authorList>
            <person name="Becker E.A."/>
            <person name="Seitzer P.M."/>
            <person name="Tritt A."/>
            <person name="Larsen D."/>
            <person name="Krusor M."/>
            <person name="Yao A.I."/>
            <person name="Wu D."/>
            <person name="Madern D."/>
            <person name="Eisen J.A."/>
            <person name="Darling A.E."/>
            <person name="Facciotti M.T."/>
        </authorList>
    </citation>
    <scope>NUCLEOTIDE SEQUENCE [LARGE SCALE GENOMIC DNA]</scope>
    <source>
        <strain evidence="2 3">ATCC 33799</strain>
    </source>
</reference>
<dbReference type="RefSeq" id="WP_007190857.1">
    <property type="nucleotide sequence ID" value="NZ_AOLS01000127.1"/>
</dbReference>
<comment type="caution">
    <text evidence="2">The sequence shown here is derived from an EMBL/GenBank/DDBJ whole genome shotgun (WGS) entry which is preliminary data.</text>
</comment>
<accession>M0JPB5</accession>
<dbReference type="Proteomes" id="UP000011687">
    <property type="component" value="Unassembled WGS sequence"/>
</dbReference>
<dbReference type="EMBL" id="AOLS01000127">
    <property type="protein sequence ID" value="EMA09500.1"/>
    <property type="molecule type" value="Genomic_DNA"/>
</dbReference>
<evidence type="ECO:0000256" key="1">
    <source>
        <dbReference type="SAM" id="MobiDB-lite"/>
    </source>
</evidence>
<protein>
    <submittedName>
        <fullName evidence="2">Uncharacterized protein</fullName>
    </submittedName>
</protein>
<feature type="compositionally biased region" description="Polar residues" evidence="1">
    <location>
        <begin position="29"/>
        <end position="41"/>
    </location>
</feature>
<evidence type="ECO:0000313" key="2">
    <source>
        <dbReference type="EMBL" id="EMA09500.1"/>
    </source>
</evidence>
<keyword evidence="3" id="KW-1185">Reference proteome</keyword>
<evidence type="ECO:0000313" key="3">
    <source>
        <dbReference type="Proteomes" id="UP000011687"/>
    </source>
</evidence>
<organism evidence="2 3">
    <name type="scientific">Haloarcula marismortui ATCC 33799</name>
    <dbReference type="NCBI Taxonomy" id="662475"/>
    <lineage>
        <taxon>Archaea</taxon>
        <taxon>Methanobacteriati</taxon>
        <taxon>Methanobacteriota</taxon>
        <taxon>Stenosarchaea group</taxon>
        <taxon>Halobacteria</taxon>
        <taxon>Halobacteriales</taxon>
        <taxon>Haloarculaceae</taxon>
        <taxon>Haloarcula</taxon>
    </lineage>
</organism>
<name>M0JPB5_9EURY</name>
<proteinExistence type="predicted"/>
<dbReference type="AlphaFoldDB" id="M0JPB5"/>